<dbReference type="Pfam" id="PF17921">
    <property type="entry name" value="Integrase_H2C2"/>
    <property type="match status" value="1"/>
</dbReference>
<accession>A0ABQ7Q0L4</accession>
<dbReference type="InterPro" id="IPR050951">
    <property type="entry name" value="Retrovirus_Pol_polyprotein"/>
</dbReference>
<keyword evidence="12" id="KW-1185">Reference proteome</keyword>
<evidence type="ECO:0000256" key="8">
    <source>
        <dbReference type="SAM" id="MobiDB-lite"/>
    </source>
</evidence>
<dbReference type="InterPro" id="IPR041373">
    <property type="entry name" value="RT_RNaseH"/>
</dbReference>
<evidence type="ECO:0000256" key="6">
    <source>
        <dbReference type="ARBA" id="ARBA00022801"/>
    </source>
</evidence>
<evidence type="ECO:0000256" key="3">
    <source>
        <dbReference type="ARBA" id="ARBA00022695"/>
    </source>
</evidence>
<evidence type="ECO:0000313" key="12">
    <source>
        <dbReference type="Proteomes" id="UP000823941"/>
    </source>
</evidence>
<dbReference type="EC" id="2.7.7.49" evidence="1"/>
<dbReference type="CDD" id="cd01647">
    <property type="entry name" value="RT_LTR"/>
    <property type="match status" value="1"/>
</dbReference>
<dbReference type="InterPro" id="IPR000477">
    <property type="entry name" value="RT_dom"/>
</dbReference>
<dbReference type="SUPFAM" id="SSF53098">
    <property type="entry name" value="Ribonuclease H-like"/>
    <property type="match status" value="1"/>
</dbReference>
<dbReference type="PROSITE" id="PS50994">
    <property type="entry name" value="INTEGRASE"/>
    <property type="match status" value="1"/>
</dbReference>
<proteinExistence type="predicted"/>
<organism evidence="11 12">
    <name type="scientific">Plutella xylostella</name>
    <name type="common">Diamondback moth</name>
    <name type="synonym">Plutella maculipennis</name>
    <dbReference type="NCBI Taxonomy" id="51655"/>
    <lineage>
        <taxon>Eukaryota</taxon>
        <taxon>Metazoa</taxon>
        <taxon>Ecdysozoa</taxon>
        <taxon>Arthropoda</taxon>
        <taxon>Hexapoda</taxon>
        <taxon>Insecta</taxon>
        <taxon>Pterygota</taxon>
        <taxon>Neoptera</taxon>
        <taxon>Endopterygota</taxon>
        <taxon>Lepidoptera</taxon>
        <taxon>Glossata</taxon>
        <taxon>Ditrysia</taxon>
        <taxon>Yponomeutoidea</taxon>
        <taxon>Plutellidae</taxon>
        <taxon>Plutella</taxon>
    </lineage>
</organism>
<keyword evidence="2" id="KW-0808">Transferase</keyword>
<evidence type="ECO:0000256" key="7">
    <source>
        <dbReference type="ARBA" id="ARBA00022918"/>
    </source>
</evidence>
<feature type="domain" description="Reverse transcriptase" evidence="9">
    <location>
        <begin position="221"/>
        <end position="398"/>
    </location>
</feature>
<evidence type="ECO:0000259" key="9">
    <source>
        <dbReference type="PROSITE" id="PS50878"/>
    </source>
</evidence>
<dbReference type="InterPro" id="IPR043502">
    <property type="entry name" value="DNA/RNA_pol_sf"/>
</dbReference>
<dbReference type="Gene3D" id="3.30.70.270">
    <property type="match status" value="2"/>
</dbReference>
<dbReference type="EMBL" id="JAHIBW010000023">
    <property type="protein sequence ID" value="KAG7298780.1"/>
    <property type="molecule type" value="Genomic_DNA"/>
</dbReference>
<dbReference type="InterPro" id="IPR036397">
    <property type="entry name" value="RNaseH_sf"/>
</dbReference>
<feature type="region of interest" description="Disordered" evidence="8">
    <location>
        <begin position="1"/>
        <end position="30"/>
    </location>
</feature>
<dbReference type="InterPro" id="IPR021109">
    <property type="entry name" value="Peptidase_aspartic_dom_sf"/>
</dbReference>
<dbReference type="InterPro" id="IPR001584">
    <property type="entry name" value="Integrase_cat-core"/>
</dbReference>
<evidence type="ECO:0000313" key="11">
    <source>
        <dbReference type="EMBL" id="KAG7298780.1"/>
    </source>
</evidence>
<dbReference type="PROSITE" id="PS00141">
    <property type="entry name" value="ASP_PROTEASE"/>
    <property type="match status" value="1"/>
</dbReference>
<keyword evidence="3" id="KW-0548">Nucleotidyltransferase</keyword>
<evidence type="ECO:0000256" key="4">
    <source>
        <dbReference type="ARBA" id="ARBA00022722"/>
    </source>
</evidence>
<dbReference type="InterPro" id="IPR041588">
    <property type="entry name" value="Integrase_H2C2"/>
</dbReference>
<dbReference type="SUPFAM" id="SSF56672">
    <property type="entry name" value="DNA/RNA polymerases"/>
    <property type="match status" value="1"/>
</dbReference>
<dbReference type="PROSITE" id="PS50878">
    <property type="entry name" value="RT_POL"/>
    <property type="match status" value="1"/>
</dbReference>
<dbReference type="PANTHER" id="PTHR37984">
    <property type="entry name" value="PROTEIN CBG26694"/>
    <property type="match status" value="1"/>
</dbReference>
<dbReference type="Proteomes" id="UP000823941">
    <property type="component" value="Chromosome 23"/>
</dbReference>
<keyword evidence="6" id="KW-0378">Hydrolase</keyword>
<feature type="domain" description="Integrase catalytic" evidence="10">
    <location>
        <begin position="737"/>
        <end position="917"/>
    </location>
</feature>
<gene>
    <name evidence="11" type="ORF">JYU34_017211</name>
</gene>
<keyword evidence="5" id="KW-0255">Endonuclease</keyword>
<evidence type="ECO:0000256" key="2">
    <source>
        <dbReference type="ARBA" id="ARBA00022679"/>
    </source>
</evidence>
<keyword evidence="7" id="KW-0695">RNA-directed DNA polymerase</keyword>
<dbReference type="InterPro" id="IPR012337">
    <property type="entry name" value="RNaseH-like_sf"/>
</dbReference>
<reference evidence="11 12" key="1">
    <citation type="submission" date="2021-06" db="EMBL/GenBank/DDBJ databases">
        <title>A haploid diamondback moth (Plutella xylostella L.) genome assembly resolves 31 chromosomes and identifies a diamide resistance mutation.</title>
        <authorList>
            <person name="Ward C.M."/>
            <person name="Perry K.D."/>
            <person name="Baker G."/>
            <person name="Powis K."/>
            <person name="Heckel D.G."/>
            <person name="Baxter S.W."/>
        </authorList>
    </citation>
    <scope>NUCLEOTIDE SEQUENCE [LARGE SCALE GENOMIC DNA]</scope>
    <source>
        <strain evidence="11 12">LV</strain>
        <tissue evidence="11">Single pupa</tissue>
    </source>
</reference>
<keyword evidence="4" id="KW-0540">Nuclease</keyword>
<sequence>MQGTVQLPQGHIGKLSGPSEVAATDSPSSSGRLFITDRSSKMQFLVDTGSDLCVFPRSAVKVPCTKTKYDLIAANSSIINTYGPTHLHLDFGLRRDFSWTFTIADVSKPIIGVDFLRYYHLLVDCRNNRLIDGITSLKVNGKQSESSEDISSIKVVTGDSEYHSLLQEYPEITKPAGLNTPSKHNTMHYIRTTPGPPVASKPRRLDPTRLQIAKKEFEDMLNNGTARRSESPWSSPLHLAKKKDDGWRPCGDYRALNSRTIPDNYPIRHINDFTCQLNGCTTFSTIDLVKAYNQLRVNSDDISKTAITTPFGLFEFPFMTFGLRNAAQTFQRFIDEVLMGLDFTFGYIDDILVFSRSPEQHKDHLRQVFERLKKYGMLVNTRKCVFGQPEVTFLGFKVSAAGTTPLEEKVQAVQEFPVPKTVKELRRFLGVLNFYRKFIPKAAQLQAPLNEVLAGPKIKGSHPVHMTPEFLKSFEDCKASLSQAALLAHPDPSAELAIASDASDLAVGAVLQQKIDKTWQPLAFYSHKLTNTEKKYSAYDRELLAVYEAIKYFRHMVEARTFSIYTDHKPLTYAFSLTKEKCTPRQFRYLDYIAQYTTDIRYLPGKDNVVADALSRVEEISAAIDFQVLARLQNEDPELQDLLRFGTTLKLKKVTTMDSNLPIYCDVSTQPPRAYITPSLRKQAFDSVHNLHHPGCTATVRLVTQRFVWPGIRKNCREWARQCIACQTNKVSRHTIAPLSPFLKPTARFSHIHLDIVGPLTMVSDYRYCLTIIDRFTRWPEAIPLKEITAEACAAALVSGWIARFGCPARVTTDRGRQFESHLFKALTALIGARHLTTTAYHPQANGLVERMHRQLKSAIRCHSSSQWFEALPLVLLGMRSAWKDDIQASPAELVYGEPLQLPGQFLSPSDDYTTGDVTEYAARLRSHMAKLTPRPTSWHTSSPFYIPKDLNTTTHVFLRQDMVRKPLQPPYTGPHKVIERQPKYFTIEVKGKPVNVSVDRLKPAHLMREVPCKTPDSTPPAPPVEEKRSRAGRRIRFPDYYRP</sequence>
<dbReference type="PANTHER" id="PTHR37984:SF5">
    <property type="entry name" value="PROTEIN NYNRIN-LIKE"/>
    <property type="match status" value="1"/>
</dbReference>
<protein>
    <recommendedName>
        <fullName evidence="1">RNA-directed DNA polymerase</fullName>
        <ecNumber evidence="1">2.7.7.49</ecNumber>
    </recommendedName>
</protein>
<dbReference type="Gene3D" id="3.10.10.10">
    <property type="entry name" value="HIV Type 1 Reverse Transcriptase, subunit A, domain 1"/>
    <property type="match status" value="1"/>
</dbReference>
<feature type="region of interest" description="Disordered" evidence="8">
    <location>
        <begin position="1011"/>
        <end position="1044"/>
    </location>
</feature>
<dbReference type="CDD" id="cd09274">
    <property type="entry name" value="RNase_HI_RT_Ty3"/>
    <property type="match status" value="1"/>
</dbReference>
<dbReference type="Pfam" id="PF00665">
    <property type="entry name" value="rve"/>
    <property type="match status" value="1"/>
</dbReference>
<dbReference type="SUPFAM" id="SSF50630">
    <property type="entry name" value="Acid proteases"/>
    <property type="match status" value="1"/>
</dbReference>
<evidence type="ECO:0000259" key="10">
    <source>
        <dbReference type="PROSITE" id="PS50994"/>
    </source>
</evidence>
<dbReference type="Pfam" id="PF17917">
    <property type="entry name" value="RT_RNaseH"/>
    <property type="match status" value="1"/>
</dbReference>
<dbReference type="InterPro" id="IPR001969">
    <property type="entry name" value="Aspartic_peptidase_AS"/>
</dbReference>
<comment type="caution">
    <text evidence="11">The sequence shown here is derived from an EMBL/GenBank/DDBJ whole genome shotgun (WGS) entry which is preliminary data.</text>
</comment>
<evidence type="ECO:0000256" key="5">
    <source>
        <dbReference type="ARBA" id="ARBA00022759"/>
    </source>
</evidence>
<dbReference type="InterPro" id="IPR043128">
    <property type="entry name" value="Rev_trsase/Diguanyl_cyclase"/>
</dbReference>
<name>A0ABQ7Q0L4_PLUXY</name>
<dbReference type="Gene3D" id="1.10.340.70">
    <property type="match status" value="1"/>
</dbReference>
<dbReference type="Gene3D" id="2.40.70.10">
    <property type="entry name" value="Acid Proteases"/>
    <property type="match status" value="1"/>
</dbReference>
<dbReference type="Pfam" id="PF00078">
    <property type="entry name" value="RVT_1"/>
    <property type="match status" value="1"/>
</dbReference>
<evidence type="ECO:0000256" key="1">
    <source>
        <dbReference type="ARBA" id="ARBA00012493"/>
    </source>
</evidence>
<dbReference type="Gene3D" id="3.30.420.10">
    <property type="entry name" value="Ribonuclease H-like superfamily/Ribonuclease H"/>
    <property type="match status" value="1"/>
</dbReference>